<dbReference type="SUPFAM" id="SSF48452">
    <property type="entry name" value="TPR-like"/>
    <property type="match status" value="1"/>
</dbReference>
<evidence type="ECO:0000256" key="5">
    <source>
        <dbReference type="ARBA" id="ARBA00023237"/>
    </source>
</evidence>
<evidence type="ECO:0000313" key="10">
    <source>
        <dbReference type="Proteomes" id="UP001267426"/>
    </source>
</evidence>
<keyword evidence="5" id="KW-0998">Cell outer membrane</keyword>
<dbReference type="Gene3D" id="1.25.40.390">
    <property type="match status" value="1"/>
</dbReference>
<feature type="domain" description="RagB/SusD" evidence="7">
    <location>
        <begin position="272"/>
        <end position="413"/>
    </location>
</feature>
<dbReference type="InterPro" id="IPR036034">
    <property type="entry name" value="PDZ_sf"/>
</dbReference>
<evidence type="ECO:0000256" key="3">
    <source>
        <dbReference type="ARBA" id="ARBA00022729"/>
    </source>
</evidence>
<keyword evidence="4" id="KW-0472">Membrane</keyword>
<evidence type="ECO:0000256" key="1">
    <source>
        <dbReference type="ARBA" id="ARBA00004442"/>
    </source>
</evidence>
<feature type="chain" id="PRO_5045253243" evidence="6">
    <location>
        <begin position="22"/>
        <end position="615"/>
    </location>
</feature>
<gene>
    <name evidence="9" type="ORF">RM540_04545</name>
</gene>
<evidence type="ECO:0000256" key="4">
    <source>
        <dbReference type="ARBA" id="ARBA00023136"/>
    </source>
</evidence>
<dbReference type="Proteomes" id="UP001267426">
    <property type="component" value="Unassembled WGS sequence"/>
</dbReference>
<dbReference type="EMBL" id="JAVRHT010000007">
    <property type="protein sequence ID" value="MDT0631011.1"/>
    <property type="molecule type" value="Genomic_DNA"/>
</dbReference>
<sequence length="615" mass="66623">MTFRSFPLARPATLVALLATAGLQGGCDSFLGPEPRGELTTDNFFETEAHAVQATNATYSYLRNWNVHVFGWIGMTDIASDQSVKGSTPADGSFLLDLDNLTFDPGNNAFSGTWAGYYRGIFRANVALEGIPRVPQMDEALRARLIGENQFLRAYYYSFLVRAYGGVPLVTEPLEPDELEQPRASREETYALIESDLRAAIEALPEESAYGAADAGRATKGAARSLLAKAHLYQEEYEEAYQQATAVINSGEYALYPDYAELFSYAGENSSESVFEVQTVSTAENNAGSQYSQVQGARGNLNLGWGFNQPSDQLEEDFEPGDPRREATILYPWEQIPDGSGRVPYLNPQIQNQRFNQKAFESPDRAGNQGNSGVNIRRIRYADVLLVAAEAAARTGRDAEAQRYLNEVRARARGEMTATLGLQVEALAPSIAQVLNLGGVDSRVFARRVEGAAAEAGLAPLDAGLDTEVEPAPIVVRSIDLVTSVDGAAVQSLADYEAAMASVTPGQTVSVGVVRLRQAAAGAAPTREDLTLSVTAEALLPDVTAAGDALVQAIWRERGSELAMEQHRWFDIIRQGRAPELMAAAGKTFIVGKHELYPIPQSEVESFGLQQNPGY</sequence>
<proteinExistence type="inferred from homology"/>
<keyword evidence="10" id="KW-1185">Reference proteome</keyword>
<accession>A0ABU3BP72</accession>
<evidence type="ECO:0000256" key="6">
    <source>
        <dbReference type="SAM" id="SignalP"/>
    </source>
</evidence>
<dbReference type="Gene3D" id="2.30.42.10">
    <property type="match status" value="1"/>
</dbReference>
<dbReference type="InterPro" id="IPR033985">
    <property type="entry name" value="SusD-like_N"/>
</dbReference>
<dbReference type="InterPro" id="IPR011990">
    <property type="entry name" value="TPR-like_helical_dom_sf"/>
</dbReference>
<name>A0ABU3BP72_9BACT</name>
<dbReference type="Pfam" id="PF07980">
    <property type="entry name" value="SusD_RagB"/>
    <property type="match status" value="2"/>
</dbReference>
<feature type="domain" description="RagB/SusD" evidence="7">
    <location>
        <begin position="543"/>
        <end position="615"/>
    </location>
</feature>
<comment type="similarity">
    <text evidence="2">Belongs to the SusD family.</text>
</comment>
<dbReference type="CDD" id="cd08977">
    <property type="entry name" value="SusD"/>
    <property type="match status" value="1"/>
</dbReference>
<dbReference type="Pfam" id="PF14322">
    <property type="entry name" value="SusD-like_3"/>
    <property type="match status" value="1"/>
</dbReference>
<dbReference type="InterPro" id="IPR012944">
    <property type="entry name" value="SusD_RagB_dom"/>
</dbReference>
<reference evidence="9 10" key="1">
    <citation type="submission" date="2023-09" db="EMBL/GenBank/DDBJ databases">
        <authorList>
            <person name="Rey-Velasco X."/>
        </authorList>
    </citation>
    <scope>NUCLEOTIDE SEQUENCE [LARGE SCALE GENOMIC DNA]</scope>
    <source>
        <strain evidence="9 10">F394</strain>
    </source>
</reference>
<feature type="domain" description="SusD-like N-terminal" evidence="8">
    <location>
        <begin position="104"/>
        <end position="232"/>
    </location>
</feature>
<evidence type="ECO:0000256" key="2">
    <source>
        <dbReference type="ARBA" id="ARBA00006275"/>
    </source>
</evidence>
<evidence type="ECO:0000259" key="7">
    <source>
        <dbReference type="Pfam" id="PF07980"/>
    </source>
</evidence>
<keyword evidence="3 6" id="KW-0732">Signal</keyword>
<evidence type="ECO:0000259" key="8">
    <source>
        <dbReference type="Pfam" id="PF14322"/>
    </source>
</evidence>
<organism evidence="9 10">
    <name type="scientific">Rubrivirga litoralis</name>
    <dbReference type="NCBI Taxonomy" id="3075598"/>
    <lineage>
        <taxon>Bacteria</taxon>
        <taxon>Pseudomonadati</taxon>
        <taxon>Rhodothermota</taxon>
        <taxon>Rhodothermia</taxon>
        <taxon>Rhodothermales</taxon>
        <taxon>Rubricoccaceae</taxon>
        <taxon>Rubrivirga</taxon>
    </lineage>
</organism>
<dbReference type="RefSeq" id="WP_311662350.1">
    <property type="nucleotide sequence ID" value="NZ_JAVRHT010000007.1"/>
</dbReference>
<comment type="caution">
    <text evidence="9">The sequence shown here is derived from an EMBL/GenBank/DDBJ whole genome shotgun (WGS) entry which is preliminary data.</text>
</comment>
<evidence type="ECO:0000313" key="9">
    <source>
        <dbReference type="EMBL" id="MDT0631011.1"/>
    </source>
</evidence>
<protein>
    <submittedName>
        <fullName evidence="9">RagB/SusD family nutrient uptake outer membrane protein</fullName>
    </submittedName>
</protein>
<comment type="subcellular location">
    <subcellularLocation>
        <location evidence="1">Cell outer membrane</location>
    </subcellularLocation>
</comment>
<feature type="signal peptide" evidence="6">
    <location>
        <begin position="1"/>
        <end position="21"/>
    </location>
</feature>